<organism evidence="1">
    <name type="scientific">marine metagenome</name>
    <dbReference type="NCBI Taxonomy" id="408172"/>
    <lineage>
        <taxon>unclassified sequences</taxon>
        <taxon>metagenomes</taxon>
        <taxon>ecological metagenomes</taxon>
    </lineage>
</organism>
<evidence type="ECO:0000313" key="1">
    <source>
        <dbReference type="EMBL" id="SVA05965.1"/>
    </source>
</evidence>
<name>A0A381SPJ3_9ZZZZ</name>
<dbReference type="SUPFAM" id="SSF160519">
    <property type="entry name" value="BB2672-like"/>
    <property type="match status" value="1"/>
</dbReference>
<dbReference type="EMBL" id="UINC01003396">
    <property type="protein sequence ID" value="SVA05965.1"/>
    <property type="molecule type" value="Genomic_DNA"/>
</dbReference>
<evidence type="ECO:0008006" key="2">
    <source>
        <dbReference type="Google" id="ProtNLM"/>
    </source>
</evidence>
<dbReference type="InterPro" id="IPR009569">
    <property type="entry name" value="AA_synth_put"/>
</dbReference>
<accession>A0A381SPJ3</accession>
<dbReference type="Gene3D" id="3.30.1330.110">
    <property type="entry name" value="BB2672"/>
    <property type="match status" value="1"/>
</dbReference>
<dbReference type="AlphaFoldDB" id="A0A381SPJ3"/>
<proteinExistence type="predicted"/>
<dbReference type="InterPro" id="IPR035936">
    <property type="entry name" value="BB2672"/>
</dbReference>
<dbReference type="Pfam" id="PF06684">
    <property type="entry name" value="AA_synth"/>
    <property type="match status" value="1"/>
</dbReference>
<gene>
    <name evidence="1" type="ORF">METZ01_LOCUS58819</name>
</gene>
<protein>
    <recommendedName>
        <fullName evidence="2">Amino acid synthesis family protein</fullName>
    </recommendedName>
</protein>
<reference evidence="1" key="1">
    <citation type="submission" date="2018-05" db="EMBL/GenBank/DDBJ databases">
        <authorList>
            <person name="Lanie J.A."/>
            <person name="Ng W.-L."/>
            <person name="Kazmierczak K.M."/>
            <person name="Andrzejewski T.M."/>
            <person name="Davidsen T.M."/>
            <person name="Wayne K.J."/>
            <person name="Tettelin H."/>
            <person name="Glass J.I."/>
            <person name="Rusch D."/>
            <person name="Podicherti R."/>
            <person name="Tsui H.-C.T."/>
            <person name="Winkler M.E."/>
        </authorList>
    </citation>
    <scope>NUCLEOTIDE SEQUENCE</scope>
</reference>
<sequence length="194" mass="20013">MLFRQRKICVVVEETRHEIGPPPDLPVLKGAVAAVVNNPFVGGYVADLSPATAELRELGEQLGELLIGHLGGDPNAIDGYGKGAIVGAAGEIEHGAMWHIPGGGGMRASLGRGEAIVPSTKKVGPLGARLDVPLTHLEWSYVGSHYDAIEVGVPDAPRPDELVLILAMAVGGRVNARLAGGFSLDDRGGPGVPA</sequence>